<dbReference type="GO" id="GO:0042619">
    <property type="term" value="P:poly-hydroxybutyrate biosynthetic process"/>
    <property type="evidence" value="ECO:0007669"/>
    <property type="project" value="InterPro"/>
</dbReference>
<evidence type="ECO:0000313" key="5">
    <source>
        <dbReference type="EMBL" id="ACV37574.1"/>
    </source>
</evidence>
<dbReference type="InterPro" id="IPR051321">
    <property type="entry name" value="PHA/PHB_synthase"/>
</dbReference>
<dbReference type="HOGENOM" id="CLU_017387_1_0_4"/>
<keyword evidence="1" id="KW-0808">Transferase</keyword>
<organism evidence="5">
    <name type="scientific">Accumulibacter regalis</name>
    <dbReference type="NCBI Taxonomy" id="522306"/>
    <lineage>
        <taxon>Bacteria</taxon>
        <taxon>Pseudomonadati</taxon>
        <taxon>Pseudomonadota</taxon>
        <taxon>Betaproteobacteria</taxon>
        <taxon>Candidatus Accumulibacter</taxon>
    </lineage>
</organism>
<evidence type="ECO:0000259" key="3">
    <source>
        <dbReference type="Pfam" id="PF00561"/>
    </source>
</evidence>
<accession>C7RQG7</accession>
<reference evidence="5" key="2">
    <citation type="submission" date="2009-09" db="EMBL/GenBank/DDBJ databases">
        <title>Complete sequence of chromosome of Candidatus Accumulibacter phosphatis clade IIA str. UW-1.</title>
        <authorList>
            <consortium name="US DOE Joint Genome Institute"/>
            <person name="Martin H.G."/>
            <person name="Ivanova N."/>
            <person name="Kunin V."/>
            <person name="Warnecke F."/>
            <person name="Barry K."/>
            <person name="He S."/>
            <person name="Salamov A."/>
            <person name="Szeto E."/>
            <person name="Dalin E."/>
            <person name="Pangilinan J.L."/>
            <person name="Lapidus A."/>
            <person name="Lowry S."/>
            <person name="Kyrpides N.C."/>
            <person name="McMahon K.D."/>
            <person name="Hugenholtz P."/>
        </authorList>
    </citation>
    <scope>NUCLEOTIDE SEQUENCE [LARGE SCALE GENOMIC DNA]</scope>
    <source>
        <strain evidence="5">UW-1</strain>
    </source>
</reference>
<reference evidence="5" key="1">
    <citation type="submission" date="2009-08" db="EMBL/GenBank/DDBJ databases">
        <authorList>
            <consortium name="US DOE Joint Genome Institute"/>
            <person name="Lucas S."/>
            <person name="Copeland A."/>
            <person name="Lapidus A."/>
            <person name="Glavina del Rio T."/>
            <person name="Dalin E."/>
            <person name="Tice H."/>
            <person name="Bruce D."/>
            <person name="Barry K."/>
            <person name="Pitluck S."/>
            <person name="Lowry S."/>
            <person name="Larimer F."/>
            <person name="Land M."/>
            <person name="Hauser L."/>
            <person name="Kyrpides N."/>
            <person name="Ivanova N."/>
            <person name="McMahon K.D."/>
            <person name="Hugenholtz P."/>
        </authorList>
    </citation>
    <scope>NUCLEOTIDE SEQUENCE</scope>
    <source>
        <strain evidence="5">UW-1</strain>
    </source>
</reference>
<sequence>MPPVDGPEGPSLPPPADIADSYVEVAQRASRLLAETMRRWSRRGMAFPSEELRVAKAFMDVSARLLANPYRLAQTQMAMMRDHVHLWQQSMLKTMGMPFHAVATPGPGDSRFADQAWEENFLFDFIKQSYLITARHLQGTVARAAGLDAASQRQVQSRTEQYVAALSPTNFALTNPEVLRATFYSNGRNLINGLRELLKDLEHGAGEGRLPMAGGGTFHLGKDIAATPGKVVFENELLQLIQYLPTTAEQHRRPLLIVPPWINKYYVFDLRESNSFVRWATDQGLSTFVISWASAGEKLTHRSFDDYLSDGFLAAIDAVEMATGEQEIHLLGYCLGGTLLMATLAWMAARGDGRAASATFLASIVDFSDTGEVRTLAARNLPVGVDEKLRADLESPLATDTFRIPHANELLWSFVINSYLLGRGSFPADLLYWSADATRVPDALHRFVLENLVEANRLVQPGGLSLAGSAIDIGRVKVPCYFLSAIEDHISPWQSSYLAARVLGGQVRFVLGGAGHVTGLVNPPAANRHGYWINTALPGSADDFLSGATRHPGSWWTDWQQWLLAQAGDSARVPARTPGDGPLEVIEEAPGRYAAALAKPPSPGQAARNGP</sequence>
<dbReference type="Pfam" id="PF07167">
    <property type="entry name" value="PhaC_N"/>
    <property type="match status" value="1"/>
</dbReference>
<dbReference type="STRING" id="522306.CAP2UW1_4338"/>
<dbReference type="EMBL" id="CP001715">
    <property type="protein sequence ID" value="ACV37574.1"/>
    <property type="molecule type" value="Genomic_DNA"/>
</dbReference>
<evidence type="ECO:0000256" key="1">
    <source>
        <dbReference type="ARBA" id="ARBA00022679"/>
    </source>
</evidence>
<dbReference type="PANTHER" id="PTHR36837:SF5">
    <property type="entry name" value="POLY-3-HYDROXYBUTYRATE SYNTHASE"/>
    <property type="match status" value="1"/>
</dbReference>
<feature type="domain" description="Poly-beta-hydroxybutyrate polymerase N-terminal" evidence="4">
    <location>
        <begin position="109"/>
        <end position="280"/>
    </location>
</feature>
<proteinExistence type="predicted"/>
<keyword evidence="2" id="KW-0012">Acyltransferase</keyword>
<dbReference type="AlphaFoldDB" id="C7RQG7"/>
<dbReference type="Gene3D" id="3.40.50.1820">
    <property type="entry name" value="alpha/beta hydrolase"/>
    <property type="match status" value="1"/>
</dbReference>
<protein>
    <submittedName>
        <fullName evidence="5">Poly-beta-hydroxybutyrate polymerase domain protein</fullName>
    </submittedName>
</protein>
<dbReference type="eggNOG" id="COG3243">
    <property type="taxonomic scope" value="Bacteria"/>
</dbReference>
<gene>
    <name evidence="5" type="ordered locus">CAP2UW1_4338</name>
</gene>
<name>C7RQG7_ACCRE</name>
<evidence type="ECO:0000256" key="2">
    <source>
        <dbReference type="ARBA" id="ARBA00023315"/>
    </source>
</evidence>
<evidence type="ECO:0000259" key="4">
    <source>
        <dbReference type="Pfam" id="PF07167"/>
    </source>
</evidence>
<feature type="domain" description="AB hydrolase-1" evidence="3">
    <location>
        <begin position="302"/>
        <end position="522"/>
    </location>
</feature>
<dbReference type="InterPro" id="IPR000073">
    <property type="entry name" value="AB_hydrolase_1"/>
</dbReference>
<dbReference type="SUPFAM" id="SSF53474">
    <property type="entry name" value="alpha/beta-Hydrolases"/>
    <property type="match status" value="1"/>
</dbReference>
<dbReference type="PANTHER" id="PTHR36837">
    <property type="entry name" value="POLY(3-HYDROXYALKANOATE) POLYMERASE SUBUNIT PHAC"/>
    <property type="match status" value="1"/>
</dbReference>
<dbReference type="KEGG" id="app:CAP2UW1_4338"/>
<dbReference type="GO" id="GO:0016746">
    <property type="term" value="F:acyltransferase activity"/>
    <property type="evidence" value="ECO:0007669"/>
    <property type="project" value="UniProtKB-KW"/>
</dbReference>
<dbReference type="Pfam" id="PF00561">
    <property type="entry name" value="Abhydrolase_1"/>
    <property type="match status" value="1"/>
</dbReference>
<dbReference type="InterPro" id="IPR029058">
    <property type="entry name" value="AB_hydrolase_fold"/>
</dbReference>
<dbReference type="InterPro" id="IPR010941">
    <property type="entry name" value="PhaC_N"/>
</dbReference>